<dbReference type="Proteomes" id="UP000318081">
    <property type="component" value="Chromosome"/>
</dbReference>
<evidence type="ECO:0000313" key="2">
    <source>
        <dbReference type="Proteomes" id="UP000318081"/>
    </source>
</evidence>
<keyword evidence="2" id="KW-1185">Reference proteome</keyword>
<dbReference type="NCBIfam" id="TIGR03347">
    <property type="entry name" value="VI_chp_1"/>
    <property type="match status" value="1"/>
</dbReference>
<dbReference type="Pfam" id="PF06996">
    <property type="entry name" value="T6SS_TssG"/>
    <property type="match status" value="1"/>
</dbReference>
<organism evidence="1 2">
    <name type="scientific">Stieleria magnilauensis</name>
    <dbReference type="NCBI Taxonomy" id="2527963"/>
    <lineage>
        <taxon>Bacteria</taxon>
        <taxon>Pseudomonadati</taxon>
        <taxon>Planctomycetota</taxon>
        <taxon>Planctomycetia</taxon>
        <taxon>Pirellulales</taxon>
        <taxon>Pirellulaceae</taxon>
        <taxon>Stieleria</taxon>
    </lineage>
</organism>
<protein>
    <recommendedName>
        <fullName evidence="3">Type VI secretion system baseplate subunit TssG</fullName>
    </recommendedName>
</protein>
<dbReference type="RefSeq" id="WP_145211207.1">
    <property type="nucleotide sequence ID" value="NZ_CP036432.1"/>
</dbReference>
<evidence type="ECO:0008006" key="3">
    <source>
        <dbReference type="Google" id="ProtNLM"/>
    </source>
</evidence>
<name>A0ABX5XR21_9BACT</name>
<dbReference type="PANTHER" id="PTHR35564">
    <property type="match status" value="1"/>
</dbReference>
<dbReference type="EMBL" id="CP036432">
    <property type="protein sequence ID" value="QDV83825.1"/>
    <property type="molecule type" value="Genomic_DNA"/>
</dbReference>
<reference evidence="1 2" key="1">
    <citation type="submission" date="2019-02" db="EMBL/GenBank/DDBJ databases">
        <title>Deep-cultivation of Planctomycetes and their phenomic and genomic characterization uncovers novel biology.</title>
        <authorList>
            <person name="Wiegand S."/>
            <person name="Jogler M."/>
            <person name="Boedeker C."/>
            <person name="Pinto D."/>
            <person name="Vollmers J."/>
            <person name="Rivas-Marin E."/>
            <person name="Kohn T."/>
            <person name="Peeters S.H."/>
            <person name="Heuer A."/>
            <person name="Rast P."/>
            <person name="Oberbeckmann S."/>
            <person name="Bunk B."/>
            <person name="Jeske O."/>
            <person name="Meyerdierks A."/>
            <person name="Storesund J.E."/>
            <person name="Kallscheuer N."/>
            <person name="Luecker S."/>
            <person name="Lage O.M."/>
            <person name="Pohl T."/>
            <person name="Merkel B.J."/>
            <person name="Hornburger P."/>
            <person name="Mueller R.-W."/>
            <person name="Bruemmer F."/>
            <person name="Labrenz M."/>
            <person name="Spormann A.M."/>
            <person name="Op den Camp H."/>
            <person name="Overmann J."/>
            <person name="Amann R."/>
            <person name="Jetten M.S.M."/>
            <person name="Mascher T."/>
            <person name="Medema M.H."/>
            <person name="Devos D.P."/>
            <person name="Kaster A.-K."/>
            <person name="Ovreas L."/>
            <person name="Rohde M."/>
            <person name="Galperin M.Y."/>
            <person name="Jogler C."/>
        </authorList>
    </citation>
    <scope>NUCLEOTIDE SEQUENCE [LARGE SCALE GENOMIC DNA]</scope>
    <source>
        <strain evidence="1 2">TBK1r</strain>
    </source>
</reference>
<gene>
    <name evidence="1" type="ORF">TBK1r_27680</name>
</gene>
<proteinExistence type="predicted"/>
<accession>A0ABX5XR21</accession>
<sequence>MAREDGTATRPLDVTLQRLNDEPYKFDFYQAMRLLECAFPDSPRFGHTIRLSDDRVRLAQQPSLSFAPSSLSAFDLASGAGANDYHKMSVRFFGLCGPNGALPLHLTEYIRDRIQHHDDTTFAAFLDVFHHRMLSLFYRAWADAQPVAHFDRPESDRFSVYVGSLMGIGMPSLQDRDELPDLAKLFYAGRFACQARNPEGLQAMISDFFKVPCEIEEFVGRWTEIPDNCRFNLGDDPDSSSVGVACTLGSHVWECQQNFRITVGPVGWDDFSRLLPGGESLQRLTALVKNYLGEELLWDLNLVLKKEETPSWQLGEAKLGQTMWLDSDGVTEDPKDLLLHS</sequence>
<dbReference type="InterPro" id="IPR010732">
    <property type="entry name" value="T6SS_TssG-like"/>
</dbReference>
<evidence type="ECO:0000313" key="1">
    <source>
        <dbReference type="EMBL" id="QDV83825.1"/>
    </source>
</evidence>
<dbReference type="PANTHER" id="PTHR35564:SF4">
    <property type="entry name" value="CYTOPLASMIC PROTEIN"/>
    <property type="match status" value="1"/>
</dbReference>